<name>A0A0J9WTE8_FUSO4</name>
<sequence length="37" mass="3934">MGQSSNARQPHSTGPLRGQLTVPQSAAARDDVELSRD</sequence>
<evidence type="ECO:0000256" key="1">
    <source>
        <dbReference type="SAM" id="MobiDB-lite"/>
    </source>
</evidence>
<dbReference type="RefSeq" id="XP_018253952.1">
    <property type="nucleotide sequence ID" value="XM_018394318.1"/>
</dbReference>
<accession>A0A0J9WTE8</accession>
<dbReference type="EMBL" id="DS231717">
    <property type="protein sequence ID" value="KNB15907.1"/>
    <property type="molecule type" value="Genomic_DNA"/>
</dbReference>
<feature type="region of interest" description="Disordered" evidence="1">
    <location>
        <begin position="1"/>
        <end position="37"/>
    </location>
</feature>
<protein>
    <submittedName>
        <fullName evidence="2">Uncharacterized protein</fullName>
    </submittedName>
</protein>
<reference evidence="2 3" key="1">
    <citation type="journal article" date="2010" name="Nature">
        <title>Comparative genomics reveals mobile pathogenicity chromosomes in Fusarium.</title>
        <authorList>
            <person name="Ma L.J."/>
            <person name="van der Does H.C."/>
            <person name="Borkovich K.A."/>
            <person name="Coleman J.J."/>
            <person name="Daboussi M.J."/>
            <person name="Di Pietro A."/>
            <person name="Dufresne M."/>
            <person name="Freitag M."/>
            <person name="Grabherr M."/>
            <person name="Henrissat B."/>
            <person name="Houterman P.M."/>
            <person name="Kang S."/>
            <person name="Shim W.B."/>
            <person name="Woloshuk C."/>
            <person name="Xie X."/>
            <person name="Xu J.R."/>
            <person name="Antoniw J."/>
            <person name="Baker S.E."/>
            <person name="Bluhm B.H."/>
            <person name="Breakspear A."/>
            <person name="Brown D.W."/>
            <person name="Butchko R.A."/>
            <person name="Chapman S."/>
            <person name="Coulson R."/>
            <person name="Coutinho P.M."/>
            <person name="Danchin E.G."/>
            <person name="Diener A."/>
            <person name="Gale L.R."/>
            <person name="Gardiner D.M."/>
            <person name="Goff S."/>
            <person name="Hammond-Kosack K.E."/>
            <person name="Hilburn K."/>
            <person name="Hua-Van A."/>
            <person name="Jonkers W."/>
            <person name="Kazan K."/>
            <person name="Kodira C.D."/>
            <person name="Koehrsen M."/>
            <person name="Kumar L."/>
            <person name="Lee Y.H."/>
            <person name="Li L."/>
            <person name="Manners J.M."/>
            <person name="Miranda-Saavedra D."/>
            <person name="Mukherjee M."/>
            <person name="Park G."/>
            <person name="Park J."/>
            <person name="Park S.Y."/>
            <person name="Proctor R.H."/>
            <person name="Regev A."/>
            <person name="Ruiz-Roldan M.C."/>
            <person name="Sain D."/>
            <person name="Sakthikumar S."/>
            <person name="Sykes S."/>
            <person name="Schwartz D.C."/>
            <person name="Turgeon B.G."/>
            <person name="Wapinski I."/>
            <person name="Yoder O."/>
            <person name="Young S."/>
            <person name="Zeng Q."/>
            <person name="Zhou S."/>
            <person name="Galagan J."/>
            <person name="Cuomo C.A."/>
            <person name="Kistler H.C."/>
            <person name="Rep M."/>
        </authorList>
    </citation>
    <scope>NUCLEOTIDE SEQUENCE [LARGE SCALE GENOMIC DNA]</scope>
    <source>
        <strain evidence="3">4287 / CBS 123668 / FGSC 9935 / NRRL 34936</strain>
    </source>
</reference>
<dbReference type="Proteomes" id="UP000009097">
    <property type="component" value="Chromosome 14"/>
</dbReference>
<evidence type="ECO:0000313" key="3">
    <source>
        <dbReference type="Proteomes" id="UP000009097"/>
    </source>
</evidence>
<dbReference type="VEuPathDB" id="FungiDB:FOXG_14238"/>
<evidence type="ECO:0000313" key="2">
    <source>
        <dbReference type="EMBL" id="KNB15907.1"/>
    </source>
</evidence>
<organism evidence="2 3">
    <name type="scientific">Fusarium oxysporum f. sp. lycopersici (strain 4287 / CBS 123668 / FGSC 9935 / NRRL 34936)</name>
    <name type="common">Fusarium vascular wilt of tomato</name>
    <dbReference type="NCBI Taxonomy" id="426428"/>
    <lineage>
        <taxon>Eukaryota</taxon>
        <taxon>Fungi</taxon>
        <taxon>Dikarya</taxon>
        <taxon>Ascomycota</taxon>
        <taxon>Pezizomycotina</taxon>
        <taxon>Sordariomycetes</taxon>
        <taxon>Hypocreomycetidae</taxon>
        <taxon>Hypocreales</taxon>
        <taxon>Nectriaceae</taxon>
        <taxon>Fusarium</taxon>
        <taxon>Fusarium oxysporum species complex</taxon>
    </lineage>
</organism>
<dbReference type="KEGG" id="fox:FOXG_14238"/>
<gene>
    <name evidence="2" type="ORF">FOXG_14238</name>
</gene>
<feature type="compositionally biased region" description="Basic and acidic residues" evidence="1">
    <location>
        <begin position="28"/>
        <end position="37"/>
    </location>
</feature>
<dbReference type="AlphaFoldDB" id="A0A0J9WTE8"/>
<dbReference type="GeneID" id="28955423"/>
<proteinExistence type="predicted"/>
<feature type="compositionally biased region" description="Polar residues" evidence="1">
    <location>
        <begin position="1"/>
        <end position="12"/>
    </location>
</feature>